<dbReference type="AlphaFoldDB" id="X7EI03"/>
<organism evidence="1 2">
    <name type="scientific">Roseivivax halodurans JCM 10272</name>
    <dbReference type="NCBI Taxonomy" id="1449350"/>
    <lineage>
        <taxon>Bacteria</taxon>
        <taxon>Pseudomonadati</taxon>
        <taxon>Pseudomonadota</taxon>
        <taxon>Alphaproteobacteria</taxon>
        <taxon>Rhodobacterales</taxon>
        <taxon>Roseobacteraceae</taxon>
        <taxon>Roseivivax</taxon>
    </lineage>
</organism>
<name>X7EI03_9RHOB</name>
<accession>X7EI03</accession>
<dbReference type="STRING" id="1449350.OCH239_11180"/>
<protein>
    <submittedName>
        <fullName evidence="1">Uncharacterized protein</fullName>
    </submittedName>
</protein>
<dbReference type="eggNOG" id="ENOG5032FQ2">
    <property type="taxonomic scope" value="Bacteria"/>
</dbReference>
<reference evidence="1 2" key="1">
    <citation type="submission" date="2014-01" db="EMBL/GenBank/DDBJ databases">
        <title>Roseivivax halodurans JCM 10272 Genome Sequencing.</title>
        <authorList>
            <person name="Lai Q."/>
            <person name="Li G."/>
            <person name="Shao Z."/>
        </authorList>
    </citation>
    <scope>NUCLEOTIDE SEQUENCE [LARGE SCALE GENOMIC DNA]</scope>
    <source>
        <strain evidence="1 2">JCM 10272</strain>
    </source>
</reference>
<gene>
    <name evidence="1" type="ORF">OCH239_11180</name>
</gene>
<dbReference type="RefSeq" id="WP_037259175.1">
    <property type="nucleotide sequence ID" value="NZ_JALZ01000003.1"/>
</dbReference>
<keyword evidence="2" id="KW-1185">Reference proteome</keyword>
<dbReference type="OrthoDB" id="8081243at2"/>
<comment type="caution">
    <text evidence="1">The sequence shown here is derived from an EMBL/GenBank/DDBJ whole genome shotgun (WGS) entry which is preliminary data.</text>
</comment>
<dbReference type="EMBL" id="JALZ01000003">
    <property type="protein sequence ID" value="ETX15739.1"/>
    <property type="molecule type" value="Genomic_DNA"/>
</dbReference>
<sequence length="150" mass="16361">MTTLPPTYAPRPLRTLASWQVGALAVKVYHIGAAAPSEDLLQAARNEAARMDQAAMTEADAHGLGFVVIHEGEAGTWLLMDWWAHGDILCQRLSLARGAEFEAMDDRPLAACVWELAVIGHERDAWLRHMMTGGPDPEGYLSDRLAAEAV</sequence>
<evidence type="ECO:0000313" key="1">
    <source>
        <dbReference type="EMBL" id="ETX15739.1"/>
    </source>
</evidence>
<evidence type="ECO:0000313" key="2">
    <source>
        <dbReference type="Proteomes" id="UP000022447"/>
    </source>
</evidence>
<proteinExistence type="predicted"/>
<dbReference type="Proteomes" id="UP000022447">
    <property type="component" value="Unassembled WGS sequence"/>
</dbReference>